<dbReference type="PANTHER" id="PTHR23074">
    <property type="entry name" value="AAA DOMAIN-CONTAINING"/>
    <property type="match status" value="1"/>
</dbReference>
<dbReference type="EMBL" id="KZ293426">
    <property type="protein sequence ID" value="PBK70537.1"/>
    <property type="molecule type" value="Genomic_DNA"/>
</dbReference>
<dbReference type="SMART" id="SM00382">
    <property type="entry name" value="AAA"/>
    <property type="match status" value="1"/>
</dbReference>
<accession>A0A2H3C118</accession>
<organism evidence="4 5">
    <name type="scientific">Armillaria solidipes</name>
    <dbReference type="NCBI Taxonomy" id="1076256"/>
    <lineage>
        <taxon>Eukaryota</taxon>
        <taxon>Fungi</taxon>
        <taxon>Dikarya</taxon>
        <taxon>Basidiomycota</taxon>
        <taxon>Agaricomycotina</taxon>
        <taxon>Agaricomycetes</taxon>
        <taxon>Agaricomycetidae</taxon>
        <taxon>Agaricales</taxon>
        <taxon>Marasmiineae</taxon>
        <taxon>Physalacriaceae</taxon>
        <taxon>Armillaria</taxon>
    </lineage>
</organism>
<sequence>MDHAVAWSSKSMRSLDKDLTGVVDTSFGMLKSLLPNNTSAPAMENVQGAEALYGSPGILILALKFKADEYLSRAELLKKHLASQGEGCTGTSAAVVDDQDVEVKKLWAGLSSAILSENLTSTGTISLEGAKDSLKEAVIFPVKFPQLFTSKRTPWNGILFYGPPGTGKSYLAQAVITEAKSTFFSISSCDLISKWQGDSEGLIKQLFELAHESKPSIIFIDEIDSLAGSRNEGEPEGSRQIKTELLVQMNGVGQDNTGVLILGATNIPAIKRRCRIHIPLPAAEARRRMFQLHVGSPHCDFTAKDHQMLVDRTEGYSDSDISVVRDALLGPYSPGDPDAVEKMWSDLESHELKEPQLKLNDFLKSLGTVQSEADTRQHAEWTKEFGCTYEEPAQPASRPLARVTYLS</sequence>
<evidence type="ECO:0000313" key="4">
    <source>
        <dbReference type="EMBL" id="PBK70537.1"/>
    </source>
</evidence>
<reference evidence="5" key="1">
    <citation type="journal article" date="2017" name="Nat. Ecol. Evol.">
        <title>Genome expansion and lineage-specific genetic innovations in the forest pathogenic fungi Armillaria.</title>
        <authorList>
            <person name="Sipos G."/>
            <person name="Prasanna A.N."/>
            <person name="Walter M.C."/>
            <person name="O'Connor E."/>
            <person name="Balint B."/>
            <person name="Krizsan K."/>
            <person name="Kiss B."/>
            <person name="Hess J."/>
            <person name="Varga T."/>
            <person name="Slot J."/>
            <person name="Riley R."/>
            <person name="Boka B."/>
            <person name="Rigling D."/>
            <person name="Barry K."/>
            <person name="Lee J."/>
            <person name="Mihaltcheva S."/>
            <person name="LaButti K."/>
            <person name="Lipzen A."/>
            <person name="Waldron R."/>
            <person name="Moloney N.M."/>
            <person name="Sperisen C."/>
            <person name="Kredics L."/>
            <person name="Vagvoelgyi C."/>
            <person name="Patrignani A."/>
            <person name="Fitzpatrick D."/>
            <person name="Nagy I."/>
            <person name="Doyle S."/>
            <person name="Anderson J.B."/>
            <person name="Grigoriev I.V."/>
            <person name="Gueldener U."/>
            <person name="Muensterkoetter M."/>
            <person name="Nagy L.G."/>
        </authorList>
    </citation>
    <scope>NUCLEOTIDE SEQUENCE [LARGE SCALE GENOMIC DNA]</scope>
    <source>
        <strain evidence="5">28-4</strain>
    </source>
</reference>
<evidence type="ECO:0000259" key="3">
    <source>
        <dbReference type="SMART" id="SM00382"/>
    </source>
</evidence>
<dbReference type="GO" id="GO:0005524">
    <property type="term" value="F:ATP binding"/>
    <property type="evidence" value="ECO:0007669"/>
    <property type="project" value="UniProtKB-KW"/>
</dbReference>
<dbReference type="GO" id="GO:0016887">
    <property type="term" value="F:ATP hydrolysis activity"/>
    <property type="evidence" value="ECO:0007669"/>
    <property type="project" value="InterPro"/>
</dbReference>
<dbReference type="SUPFAM" id="SSF52540">
    <property type="entry name" value="P-loop containing nucleoside triphosphate hydrolases"/>
    <property type="match status" value="1"/>
</dbReference>
<dbReference type="InterPro" id="IPR003959">
    <property type="entry name" value="ATPase_AAA_core"/>
</dbReference>
<dbReference type="Gene3D" id="1.10.8.60">
    <property type="match status" value="1"/>
</dbReference>
<protein>
    <submittedName>
        <fullName evidence="4">AAA-domain-containing protein</fullName>
    </submittedName>
</protein>
<evidence type="ECO:0000256" key="2">
    <source>
        <dbReference type="ARBA" id="ARBA00022840"/>
    </source>
</evidence>
<dbReference type="InterPro" id="IPR003593">
    <property type="entry name" value="AAA+_ATPase"/>
</dbReference>
<keyword evidence="5" id="KW-1185">Reference proteome</keyword>
<dbReference type="InterPro" id="IPR027417">
    <property type="entry name" value="P-loop_NTPase"/>
</dbReference>
<dbReference type="InterPro" id="IPR015415">
    <property type="entry name" value="Spast_Vps4_C"/>
</dbReference>
<dbReference type="AlphaFoldDB" id="A0A2H3C118"/>
<name>A0A2H3C118_9AGAR</name>
<feature type="domain" description="AAA+ ATPase" evidence="3">
    <location>
        <begin position="154"/>
        <end position="298"/>
    </location>
</feature>
<dbReference type="STRING" id="1076256.A0A2H3C118"/>
<gene>
    <name evidence="4" type="ORF">ARMSODRAFT_1035330</name>
</gene>
<dbReference type="GO" id="GO:0007033">
    <property type="term" value="P:vacuole organization"/>
    <property type="evidence" value="ECO:0007669"/>
    <property type="project" value="TreeGrafter"/>
</dbReference>
<dbReference type="Proteomes" id="UP000218334">
    <property type="component" value="Unassembled WGS sequence"/>
</dbReference>
<dbReference type="Gene3D" id="3.40.50.300">
    <property type="entry name" value="P-loop containing nucleotide triphosphate hydrolases"/>
    <property type="match status" value="1"/>
</dbReference>
<keyword evidence="1" id="KW-0547">Nucleotide-binding</keyword>
<evidence type="ECO:0000313" key="5">
    <source>
        <dbReference type="Proteomes" id="UP000218334"/>
    </source>
</evidence>
<keyword evidence="2" id="KW-0067">ATP-binding</keyword>
<dbReference type="GO" id="GO:0016197">
    <property type="term" value="P:endosomal transport"/>
    <property type="evidence" value="ECO:0007669"/>
    <property type="project" value="TreeGrafter"/>
</dbReference>
<evidence type="ECO:0000256" key="1">
    <source>
        <dbReference type="ARBA" id="ARBA00022741"/>
    </source>
</evidence>
<dbReference type="Pfam" id="PF09336">
    <property type="entry name" value="Vps4_C"/>
    <property type="match status" value="1"/>
</dbReference>
<proteinExistence type="predicted"/>
<dbReference type="InterPro" id="IPR050304">
    <property type="entry name" value="MT-severing_AAA_ATPase"/>
</dbReference>
<dbReference type="PANTHER" id="PTHR23074:SF83">
    <property type="entry name" value="VACUOLAR PROTEIN SORTING-ASSOCIATED PROTEIN 4A"/>
    <property type="match status" value="1"/>
</dbReference>
<dbReference type="Pfam" id="PF00004">
    <property type="entry name" value="AAA"/>
    <property type="match status" value="1"/>
</dbReference>